<dbReference type="RefSeq" id="WP_315626317.1">
    <property type="nucleotide sequence ID" value="NZ_JAUHMF010000010.1"/>
</dbReference>
<dbReference type="SUPFAM" id="SSF47598">
    <property type="entry name" value="Ribbon-helix-helix"/>
    <property type="match status" value="1"/>
</dbReference>
<proteinExistence type="predicted"/>
<dbReference type="InterPro" id="IPR010985">
    <property type="entry name" value="Ribbon_hlx_hlx"/>
</dbReference>
<dbReference type="Proteomes" id="UP001254165">
    <property type="component" value="Unassembled WGS sequence"/>
</dbReference>
<sequence length="82" mass="9783">MRRIYTTLDTHAFERLQRLAQEQKKTISQIVREAVLSYLQIHQLQGAQDFDAVLEKLRQIRQRNAEKYGPYDGDLIHDIRED</sequence>
<protein>
    <submittedName>
        <fullName evidence="1">Ribbon-helix-helix protein, CopG family</fullName>
    </submittedName>
</protein>
<name>A0ABU3NRT5_9CHLR</name>
<keyword evidence="1" id="KW-0614">Plasmid</keyword>
<reference evidence="1 2" key="1">
    <citation type="submission" date="2023-07" db="EMBL/GenBank/DDBJ databases">
        <title>Novel species of Thermanaerothrix with wide hydrolytic capabilities.</title>
        <authorList>
            <person name="Zayulina K.S."/>
            <person name="Podosokorskaya O.A."/>
            <person name="Elcheninov A.G."/>
        </authorList>
    </citation>
    <scope>NUCLEOTIDE SEQUENCE [LARGE SCALE GENOMIC DNA]</scope>
    <source>
        <strain evidence="1 2">4228-RoL</strain>
        <plasmid evidence="1">p4228-RoL</plasmid>
    </source>
</reference>
<comment type="caution">
    <text evidence="1">The sequence shown here is derived from an EMBL/GenBank/DDBJ whole genome shotgun (WGS) entry which is preliminary data.</text>
</comment>
<dbReference type="InterPro" id="IPR013321">
    <property type="entry name" value="Arc_rbn_hlx_hlx"/>
</dbReference>
<evidence type="ECO:0000313" key="2">
    <source>
        <dbReference type="Proteomes" id="UP001254165"/>
    </source>
</evidence>
<evidence type="ECO:0000313" key="1">
    <source>
        <dbReference type="EMBL" id="MDT8899534.1"/>
    </source>
</evidence>
<gene>
    <name evidence="1" type="ORF">QYE77_14815</name>
</gene>
<dbReference type="EMBL" id="JAUHMF010000010">
    <property type="protein sequence ID" value="MDT8899534.1"/>
    <property type="molecule type" value="Genomic_DNA"/>
</dbReference>
<organism evidence="1 2">
    <name type="scientific">Thermanaerothrix solaris</name>
    <dbReference type="NCBI Taxonomy" id="3058434"/>
    <lineage>
        <taxon>Bacteria</taxon>
        <taxon>Bacillati</taxon>
        <taxon>Chloroflexota</taxon>
        <taxon>Anaerolineae</taxon>
        <taxon>Anaerolineales</taxon>
        <taxon>Anaerolineaceae</taxon>
        <taxon>Thermanaerothrix</taxon>
    </lineage>
</organism>
<keyword evidence="2" id="KW-1185">Reference proteome</keyword>
<geneLocation type="plasmid" evidence="1">
    <name>p4228-RoL</name>
</geneLocation>
<dbReference type="Gene3D" id="1.10.1220.10">
    <property type="entry name" value="Met repressor-like"/>
    <property type="match status" value="1"/>
</dbReference>
<accession>A0ABU3NRT5</accession>